<name>A0A388JP29_CHABU</name>
<dbReference type="Gramene" id="GBG59462">
    <property type="protein sequence ID" value="GBG59462"/>
    <property type="gene ID" value="CBR_g38486"/>
</dbReference>
<dbReference type="EMBL" id="BFEA01000004">
    <property type="protein sequence ID" value="GBG59462.1"/>
    <property type="molecule type" value="Genomic_DNA"/>
</dbReference>
<keyword evidence="2" id="KW-1185">Reference proteome</keyword>
<comment type="caution">
    <text evidence="1">The sequence shown here is derived from an EMBL/GenBank/DDBJ whole genome shotgun (WGS) entry which is preliminary data.</text>
</comment>
<gene>
    <name evidence="1" type="ORF">CBR_g38486</name>
</gene>
<accession>A0A388JP29</accession>
<evidence type="ECO:0000313" key="1">
    <source>
        <dbReference type="EMBL" id="GBG59462.1"/>
    </source>
</evidence>
<protein>
    <submittedName>
        <fullName evidence="1">Uncharacterized protein</fullName>
    </submittedName>
</protein>
<evidence type="ECO:0000313" key="2">
    <source>
        <dbReference type="Proteomes" id="UP000265515"/>
    </source>
</evidence>
<dbReference type="Proteomes" id="UP000265515">
    <property type="component" value="Unassembled WGS sequence"/>
</dbReference>
<organism evidence="1 2">
    <name type="scientific">Chara braunii</name>
    <name type="common">Braun's stonewort</name>
    <dbReference type="NCBI Taxonomy" id="69332"/>
    <lineage>
        <taxon>Eukaryota</taxon>
        <taxon>Viridiplantae</taxon>
        <taxon>Streptophyta</taxon>
        <taxon>Charophyceae</taxon>
        <taxon>Charales</taxon>
        <taxon>Characeae</taxon>
        <taxon>Chara</taxon>
    </lineage>
</organism>
<sequence>MVVLFSTSHVNDVKGRKVRVELVHLAPGFQPIAGELMRSILMMTQAVYCCCDMCSLTVLRLSNGLRWKVVQLCNPLSDSLRFLV</sequence>
<reference evidence="1 2" key="1">
    <citation type="journal article" date="2018" name="Cell">
        <title>The Chara Genome: Secondary Complexity and Implications for Plant Terrestrialization.</title>
        <authorList>
            <person name="Nishiyama T."/>
            <person name="Sakayama H."/>
            <person name="Vries J.D."/>
            <person name="Buschmann H."/>
            <person name="Saint-Marcoux D."/>
            <person name="Ullrich K.K."/>
            <person name="Haas F.B."/>
            <person name="Vanderstraeten L."/>
            <person name="Becker D."/>
            <person name="Lang D."/>
            <person name="Vosolsobe S."/>
            <person name="Rombauts S."/>
            <person name="Wilhelmsson P.K.I."/>
            <person name="Janitza P."/>
            <person name="Kern R."/>
            <person name="Heyl A."/>
            <person name="Rumpler F."/>
            <person name="Villalobos L.I.A.C."/>
            <person name="Clay J.M."/>
            <person name="Skokan R."/>
            <person name="Toyoda A."/>
            <person name="Suzuki Y."/>
            <person name="Kagoshima H."/>
            <person name="Schijlen E."/>
            <person name="Tajeshwar N."/>
            <person name="Catarino B."/>
            <person name="Hetherington A.J."/>
            <person name="Saltykova A."/>
            <person name="Bonnot C."/>
            <person name="Breuninger H."/>
            <person name="Symeonidi A."/>
            <person name="Radhakrishnan G.V."/>
            <person name="Van Nieuwerburgh F."/>
            <person name="Deforce D."/>
            <person name="Chang C."/>
            <person name="Karol K.G."/>
            <person name="Hedrich R."/>
            <person name="Ulvskov P."/>
            <person name="Glockner G."/>
            <person name="Delwiche C.F."/>
            <person name="Petrasek J."/>
            <person name="Van de Peer Y."/>
            <person name="Friml J."/>
            <person name="Beilby M."/>
            <person name="Dolan L."/>
            <person name="Kohara Y."/>
            <person name="Sugano S."/>
            <person name="Fujiyama A."/>
            <person name="Delaux P.-M."/>
            <person name="Quint M."/>
            <person name="TheiBen G."/>
            <person name="Hagemann M."/>
            <person name="Harholt J."/>
            <person name="Dunand C."/>
            <person name="Zachgo S."/>
            <person name="Langdale J."/>
            <person name="Maumus F."/>
            <person name="Straeten D.V.D."/>
            <person name="Gould S.B."/>
            <person name="Rensing S.A."/>
        </authorList>
    </citation>
    <scope>NUCLEOTIDE SEQUENCE [LARGE SCALE GENOMIC DNA]</scope>
    <source>
        <strain evidence="1 2">S276</strain>
    </source>
</reference>
<dbReference type="AlphaFoldDB" id="A0A388JP29"/>
<proteinExistence type="predicted"/>